<comment type="subcellular location">
    <subcellularLocation>
        <location evidence="1">Cell membrane</location>
        <topology evidence="1">Multi-pass membrane protein</topology>
    </subcellularLocation>
</comment>
<dbReference type="PANTHER" id="PTHR30294">
    <property type="entry name" value="MEMBRANE COMPONENT OF ABC TRANSPORTER YHHJ-RELATED"/>
    <property type="match status" value="1"/>
</dbReference>
<dbReference type="AlphaFoldDB" id="A0AAX3W3X1"/>
<name>A0AAX3W3X1_MAMLE</name>
<dbReference type="InterPro" id="IPR051449">
    <property type="entry name" value="ABC-2_transporter_component"/>
</dbReference>
<reference evidence="8" key="1">
    <citation type="journal article" date="2023" name="Antibiotics">
        <title>Prevalence and Molecular Characterization of Methicillin-Resistant Staphylococci (MRS) and Mammaliicocci (MRM) in Dromedary Camels from Algeria: First Detection of SCCmec-mecC Hybrid in Methicillin-Resistant Mammaliicoccus lentus.</title>
        <authorList>
            <person name="Belhout C."/>
            <person name="Boyen F."/>
            <person name="Vereecke N."/>
            <person name="Theuns S."/>
            <person name="Taibi N."/>
            <person name="Stegger M."/>
            <person name="de la Fe-Rodriguez P.Y."/>
            <person name="Bouayad L."/>
            <person name="Elgroud R."/>
            <person name="Butaye P."/>
        </authorList>
    </citation>
    <scope>NUCLEOTIDE SEQUENCE</scope>
    <source>
        <strain evidence="8">7048</strain>
    </source>
</reference>
<feature type="transmembrane region" description="Helical" evidence="6">
    <location>
        <begin position="317"/>
        <end position="334"/>
    </location>
</feature>
<dbReference type="GO" id="GO:0140359">
    <property type="term" value="F:ABC-type transporter activity"/>
    <property type="evidence" value="ECO:0007669"/>
    <property type="project" value="InterPro"/>
</dbReference>
<accession>A0AAX3W3X1</accession>
<keyword evidence="4 6" id="KW-1133">Transmembrane helix</keyword>
<feature type="transmembrane region" description="Helical" evidence="6">
    <location>
        <begin position="181"/>
        <end position="202"/>
    </location>
</feature>
<dbReference type="EMBL" id="CP118848">
    <property type="protein sequence ID" value="WHI60080.1"/>
    <property type="molecule type" value="Genomic_DNA"/>
</dbReference>
<evidence type="ECO:0000313" key="9">
    <source>
        <dbReference type="Proteomes" id="UP001223261"/>
    </source>
</evidence>
<evidence type="ECO:0000313" key="8">
    <source>
        <dbReference type="EMBL" id="WHI60080.1"/>
    </source>
</evidence>
<dbReference type="PANTHER" id="PTHR30294:SF29">
    <property type="entry name" value="MULTIDRUG ABC TRANSPORTER PERMEASE YBHS-RELATED"/>
    <property type="match status" value="1"/>
</dbReference>
<evidence type="ECO:0000256" key="3">
    <source>
        <dbReference type="ARBA" id="ARBA00022692"/>
    </source>
</evidence>
<evidence type="ECO:0000256" key="2">
    <source>
        <dbReference type="ARBA" id="ARBA00022475"/>
    </source>
</evidence>
<evidence type="ECO:0000256" key="6">
    <source>
        <dbReference type="SAM" id="Phobius"/>
    </source>
</evidence>
<dbReference type="GO" id="GO:0005886">
    <property type="term" value="C:plasma membrane"/>
    <property type="evidence" value="ECO:0007669"/>
    <property type="project" value="UniProtKB-SubCell"/>
</dbReference>
<feature type="transmembrane region" description="Helical" evidence="6">
    <location>
        <begin position="235"/>
        <end position="260"/>
    </location>
</feature>
<proteinExistence type="predicted"/>
<dbReference type="Pfam" id="PF12698">
    <property type="entry name" value="ABC2_membrane_3"/>
    <property type="match status" value="1"/>
</dbReference>
<evidence type="ECO:0000256" key="4">
    <source>
        <dbReference type="ARBA" id="ARBA00022989"/>
    </source>
</evidence>
<keyword evidence="5 6" id="KW-0472">Membrane</keyword>
<protein>
    <submittedName>
        <fullName evidence="8">ABC transporter permease</fullName>
    </submittedName>
</protein>
<feature type="domain" description="ABC-2 type transporter transmembrane" evidence="7">
    <location>
        <begin position="19"/>
        <end position="389"/>
    </location>
</feature>
<evidence type="ECO:0000256" key="5">
    <source>
        <dbReference type="ARBA" id="ARBA00023136"/>
    </source>
</evidence>
<feature type="transmembrane region" description="Helical" evidence="6">
    <location>
        <begin position="370"/>
        <end position="389"/>
    </location>
</feature>
<gene>
    <name evidence="8" type="ORF">PYH69_00025</name>
</gene>
<keyword evidence="2" id="KW-1003">Cell membrane</keyword>
<evidence type="ECO:0000259" key="7">
    <source>
        <dbReference type="Pfam" id="PF12698"/>
    </source>
</evidence>
<feature type="transmembrane region" description="Helical" evidence="6">
    <location>
        <begin position="280"/>
        <end position="305"/>
    </location>
</feature>
<sequence length="416" mass="46600">MNKFWPTFNLTYLQKVKSKSFIIMTALFMLLIFALSNVDKIVDFFDNSSKTVAIQTDNEMIYKGLEKQYKQDDDVEKVEKVSLEKGKKGVEDDKYDRLIQVEIKNEKLNGTIYEKGSVDENEKMTLQTTLSQMQSSLTAQKLDLSEKDLQALNTPSDVQTKEIKSKDDEKQSSDVKPKVQALNIAIVYIILFLSFFITLNYANQIGTEIATEKTTRVIEMIVTSVKPSIHVAAKILSVIAVAFTQIFFIILAIVISIFAFDLKGLFDAVGVEFGPETTRIIVYGLVFLIIGVITYITLAAILGALTSRIEDLAQSMMPVTFISLAGFYIAMFSIGTPDTMLVKITSFVPLLSPMVMLLRTISDTTPEWHILLGILISIVTCILLLIFAAKTYRGSVLTYDKGLIKNFKNALNMTKN</sequence>
<feature type="transmembrane region" description="Helical" evidence="6">
    <location>
        <begin position="21"/>
        <end position="38"/>
    </location>
</feature>
<keyword evidence="3 6" id="KW-0812">Transmembrane</keyword>
<dbReference type="InterPro" id="IPR013525">
    <property type="entry name" value="ABC2_TM"/>
</dbReference>
<organism evidence="8 9">
    <name type="scientific">Mammaliicoccus lentus</name>
    <name type="common">Staphylococcus lentus</name>
    <dbReference type="NCBI Taxonomy" id="42858"/>
    <lineage>
        <taxon>Bacteria</taxon>
        <taxon>Bacillati</taxon>
        <taxon>Bacillota</taxon>
        <taxon>Bacilli</taxon>
        <taxon>Bacillales</taxon>
        <taxon>Staphylococcaceae</taxon>
        <taxon>Mammaliicoccus</taxon>
    </lineage>
</organism>
<evidence type="ECO:0000256" key="1">
    <source>
        <dbReference type="ARBA" id="ARBA00004651"/>
    </source>
</evidence>
<dbReference type="Proteomes" id="UP001223261">
    <property type="component" value="Chromosome"/>
</dbReference>
<dbReference type="RefSeq" id="WP_016999181.1">
    <property type="nucleotide sequence ID" value="NZ_CP059679.1"/>
</dbReference>